<comment type="caution">
    <text evidence="2">The sequence shown here is derived from an EMBL/GenBank/DDBJ whole genome shotgun (WGS) entry which is preliminary data.</text>
</comment>
<keyword evidence="3" id="KW-1185">Reference proteome</keyword>
<feature type="compositionally biased region" description="Acidic residues" evidence="1">
    <location>
        <begin position="217"/>
        <end position="229"/>
    </location>
</feature>
<evidence type="ECO:0008006" key="4">
    <source>
        <dbReference type="Google" id="ProtNLM"/>
    </source>
</evidence>
<proteinExistence type="predicted"/>
<dbReference type="EMBL" id="JBJQOH010000008">
    <property type="protein sequence ID" value="KAL3676754.1"/>
    <property type="molecule type" value="Genomic_DNA"/>
</dbReference>
<gene>
    <name evidence="2" type="ORF">R1sor_026702</name>
</gene>
<dbReference type="PANTHER" id="PTHR47854">
    <property type="entry name" value="SURFEIT LOCUS PROTEIN 2 (SURF2)"/>
    <property type="match status" value="1"/>
</dbReference>
<dbReference type="Pfam" id="PF05477">
    <property type="entry name" value="SURF2"/>
    <property type="match status" value="1"/>
</dbReference>
<sequence>MKKADHMFLEEPTWETLPSGRVRCLETGHEMAADAQATYSQTKKCRSALFDAALKKRISPLNYFQQSSENKDKIVCKLTGVVLNKKEEAVWKHMMGKKFESKLAEKEAEKAKARGDVEMGENSEDEKLKKKSSRKDKYSENGAQKKGSKMAEDRTTLEEAELGSKSTYDGEEKGEGGGSSEGSDFWVPPPGDRWDFDDGDEDRWSPRADPDGVDQNSDGDSDDDVEMAEGEAGMETKAPDEDVKIRTKRTARPTRAQKDRRKAKRSRKGED</sequence>
<dbReference type="PANTHER" id="PTHR47854:SF1">
    <property type="entry name" value="SURFEIT LOCUS PROTEIN 2 (SURF2)"/>
    <property type="match status" value="1"/>
</dbReference>
<dbReference type="Proteomes" id="UP001633002">
    <property type="component" value="Unassembled WGS sequence"/>
</dbReference>
<dbReference type="AlphaFoldDB" id="A0ABD3GE82"/>
<name>A0ABD3GE82_9MARC</name>
<reference evidence="2 3" key="1">
    <citation type="submission" date="2024-09" db="EMBL/GenBank/DDBJ databases">
        <title>Chromosome-scale assembly of Riccia sorocarpa.</title>
        <authorList>
            <person name="Paukszto L."/>
        </authorList>
    </citation>
    <scope>NUCLEOTIDE SEQUENCE [LARGE SCALE GENOMIC DNA]</scope>
    <source>
        <strain evidence="2">LP-2024</strain>
        <tissue evidence="2">Aerial parts of the thallus</tissue>
    </source>
</reference>
<protein>
    <recommendedName>
        <fullName evidence="4">Surfeit locus protein 2</fullName>
    </recommendedName>
</protein>
<feature type="compositionally biased region" description="Basic and acidic residues" evidence="1">
    <location>
        <begin position="192"/>
        <end position="210"/>
    </location>
</feature>
<accession>A0ABD3GE82</accession>
<evidence type="ECO:0000313" key="2">
    <source>
        <dbReference type="EMBL" id="KAL3676754.1"/>
    </source>
</evidence>
<organism evidence="2 3">
    <name type="scientific">Riccia sorocarpa</name>
    <dbReference type="NCBI Taxonomy" id="122646"/>
    <lineage>
        <taxon>Eukaryota</taxon>
        <taxon>Viridiplantae</taxon>
        <taxon>Streptophyta</taxon>
        <taxon>Embryophyta</taxon>
        <taxon>Marchantiophyta</taxon>
        <taxon>Marchantiopsida</taxon>
        <taxon>Marchantiidae</taxon>
        <taxon>Marchantiales</taxon>
        <taxon>Ricciaceae</taxon>
        <taxon>Riccia</taxon>
    </lineage>
</organism>
<feature type="compositionally biased region" description="Basic residues" evidence="1">
    <location>
        <begin position="258"/>
        <end position="271"/>
    </location>
</feature>
<evidence type="ECO:0000256" key="1">
    <source>
        <dbReference type="SAM" id="MobiDB-lite"/>
    </source>
</evidence>
<evidence type="ECO:0000313" key="3">
    <source>
        <dbReference type="Proteomes" id="UP001633002"/>
    </source>
</evidence>
<feature type="region of interest" description="Disordered" evidence="1">
    <location>
        <begin position="110"/>
        <end position="271"/>
    </location>
</feature>
<dbReference type="InterPro" id="IPR008833">
    <property type="entry name" value="Surf2"/>
</dbReference>